<comment type="caution">
    <text evidence="1">The sequence shown here is derived from an EMBL/GenBank/DDBJ whole genome shotgun (WGS) entry which is preliminary data.</text>
</comment>
<name>A0A368TPX0_9GAMM</name>
<accession>A0A368TPX0</accession>
<evidence type="ECO:0000313" key="1">
    <source>
        <dbReference type="EMBL" id="RCV86779.1"/>
    </source>
</evidence>
<protein>
    <submittedName>
        <fullName evidence="1">Uncharacterized protein</fullName>
    </submittedName>
</protein>
<dbReference type="OrthoDB" id="5737581at2"/>
<dbReference type="AlphaFoldDB" id="A0A368TPX0"/>
<proteinExistence type="predicted"/>
<dbReference type="RefSeq" id="WP_114488225.1">
    <property type="nucleotide sequence ID" value="NZ_CBCSHM010000058.1"/>
</dbReference>
<organism evidence="1 2">
    <name type="scientific">Vreelandella rituensis</name>
    <dbReference type="NCBI Taxonomy" id="2282306"/>
    <lineage>
        <taxon>Bacteria</taxon>
        <taxon>Pseudomonadati</taxon>
        <taxon>Pseudomonadota</taxon>
        <taxon>Gammaproteobacteria</taxon>
        <taxon>Oceanospirillales</taxon>
        <taxon>Halomonadaceae</taxon>
        <taxon>Vreelandella</taxon>
    </lineage>
</organism>
<gene>
    <name evidence="1" type="ORF">DU506_17805</name>
</gene>
<evidence type="ECO:0000313" key="2">
    <source>
        <dbReference type="Proteomes" id="UP000253204"/>
    </source>
</evidence>
<keyword evidence="2" id="KW-1185">Reference proteome</keyword>
<reference evidence="1 2" key="1">
    <citation type="submission" date="2018-07" db="EMBL/GenBank/DDBJ databases">
        <title>Halomonas rutogse sp. nov., isolated from Lake TangqianCo on Tibetan Plateau.</title>
        <authorList>
            <person name="Lu H."/>
            <person name="Xing P."/>
            <person name="Wu Q."/>
        </authorList>
    </citation>
    <scope>NUCLEOTIDE SEQUENCE [LARGE SCALE GENOMIC DNA]</scope>
    <source>
        <strain evidence="1 2">TQ8S</strain>
    </source>
</reference>
<dbReference type="Proteomes" id="UP000253204">
    <property type="component" value="Unassembled WGS sequence"/>
</dbReference>
<dbReference type="EMBL" id="QPIJ01000059">
    <property type="protein sequence ID" value="RCV86779.1"/>
    <property type="molecule type" value="Genomic_DNA"/>
</dbReference>
<sequence>MNTKKKLENSDLSQAIVQGAKSVKVTIYRSDEDSEWSLEIVDEYGNSEAWDNTFTTDRAALEEARTAIHEEGIEAFIGEPSSLKKDPQ</sequence>